<feature type="compositionally biased region" description="Polar residues" evidence="1">
    <location>
        <begin position="149"/>
        <end position="159"/>
    </location>
</feature>
<organism evidence="2 3">
    <name type="scientific">Enterobacter cloacae S611</name>
    <dbReference type="NCBI Taxonomy" id="1399146"/>
    <lineage>
        <taxon>Bacteria</taxon>
        <taxon>Pseudomonadati</taxon>
        <taxon>Pseudomonadota</taxon>
        <taxon>Gammaproteobacteria</taxon>
        <taxon>Enterobacterales</taxon>
        <taxon>Enterobacteriaceae</taxon>
        <taxon>Enterobacter</taxon>
        <taxon>Enterobacter cloacae complex</taxon>
    </lineage>
</organism>
<sequence length="159" mass="18186">MRGGAALTRPTNCIIPVGLIRRSRHQAEPRYCARFWLRTELFAGWRCAYPAYKLHHSRRPDKAQPPSGRTTILRPVLAPDSFFAGWRCAYPAYKLHHSRRPDKAQPPSGRTTILRPVLAPDSFFAGWRCAYPAYKLHHSRRPDKAQPPSGRTSLEQVVM</sequence>
<evidence type="ECO:0000313" key="2">
    <source>
        <dbReference type="EMBL" id="ESS59947.1"/>
    </source>
</evidence>
<feature type="region of interest" description="Disordered" evidence="1">
    <location>
        <begin position="139"/>
        <end position="159"/>
    </location>
</feature>
<name>A0ABN0QC73_ENTCL</name>
<proteinExistence type="predicted"/>
<evidence type="ECO:0000256" key="1">
    <source>
        <dbReference type="SAM" id="MobiDB-lite"/>
    </source>
</evidence>
<protein>
    <submittedName>
        <fullName evidence="2">Uncharacterized protein</fullName>
    </submittedName>
</protein>
<dbReference type="EMBL" id="AXOM01000010">
    <property type="protein sequence ID" value="ESS59947.1"/>
    <property type="molecule type" value="Genomic_DNA"/>
</dbReference>
<gene>
    <name evidence="2" type="ORF">EDP2_2207</name>
</gene>
<evidence type="ECO:0000313" key="3">
    <source>
        <dbReference type="Proteomes" id="UP000017834"/>
    </source>
</evidence>
<comment type="caution">
    <text evidence="2">The sequence shown here is derived from an EMBL/GenBank/DDBJ whole genome shotgun (WGS) entry which is preliminary data.</text>
</comment>
<keyword evidence="3" id="KW-1185">Reference proteome</keyword>
<accession>A0ABN0QC73</accession>
<reference evidence="2 3" key="1">
    <citation type="journal article" date="2014" name="Genome Announc.">
        <title>Draft Genome Sequence of Enterobacter cloacae Strain S611.</title>
        <authorList>
            <person name="Wang D."/>
            <person name="Han C.S."/>
            <person name="Dichosa A.E."/>
            <person name="Gleasner C.D."/>
            <person name="Johnson S.L."/>
            <person name="Daligault H.E."/>
            <person name="Davenport K.W."/>
            <person name="Li P.E."/>
            <person name="Pierson E.A."/>
            <person name="Pierson L.S.III."/>
        </authorList>
    </citation>
    <scope>NUCLEOTIDE SEQUENCE [LARGE SCALE GENOMIC DNA]</scope>
    <source>
        <strain evidence="2 3">S611</strain>
    </source>
</reference>
<dbReference type="Proteomes" id="UP000017834">
    <property type="component" value="Unassembled WGS sequence"/>
</dbReference>